<proteinExistence type="predicted"/>
<evidence type="ECO:0000313" key="1">
    <source>
        <dbReference type="EMBL" id="MBW88303.1"/>
    </source>
</evidence>
<protein>
    <submittedName>
        <fullName evidence="1">Uncharacterized protein</fullName>
    </submittedName>
</protein>
<sequence length="15" mass="1922">MEMKPHLFFILKIKF</sequence>
<accession>A0A2P2J484</accession>
<organism evidence="1">
    <name type="scientific">Rhizophora mucronata</name>
    <name type="common">Asiatic mangrove</name>
    <dbReference type="NCBI Taxonomy" id="61149"/>
    <lineage>
        <taxon>Eukaryota</taxon>
        <taxon>Viridiplantae</taxon>
        <taxon>Streptophyta</taxon>
        <taxon>Embryophyta</taxon>
        <taxon>Tracheophyta</taxon>
        <taxon>Spermatophyta</taxon>
        <taxon>Magnoliopsida</taxon>
        <taxon>eudicotyledons</taxon>
        <taxon>Gunneridae</taxon>
        <taxon>Pentapetalae</taxon>
        <taxon>rosids</taxon>
        <taxon>fabids</taxon>
        <taxon>Malpighiales</taxon>
        <taxon>Rhizophoraceae</taxon>
        <taxon>Rhizophora</taxon>
    </lineage>
</organism>
<dbReference type="EMBL" id="GGEC01007820">
    <property type="protein sequence ID" value="MBW88303.1"/>
    <property type="molecule type" value="Transcribed_RNA"/>
</dbReference>
<reference evidence="1" key="1">
    <citation type="submission" date="2018-02" db="EMBL/GenBank/DDBJ databases">
        <title>Rhizophora mucronata_Transcriptome.</title>
        <authorList>
            <person name="Meera S.P."/>
            <person name="Sreeshan A."/>
            <person name="Augustine A."/>
        </authorList>
    </citation>
    <scope>NUCLEOTIDE SEQUENCE</scope>
    <source>
        <tissue evidence="1">Leaf</tissue>
    </source>
</reference>
<name>A0A2P2J484_RHIMU</name>